<gene>
    <name evidence="2" type="ORF">SPIL2461_LOCUS23055</name>
</gene>
<feature type="non-terminal residue" evidence="2">
    <location>
        <position position="108"/>
    </location>
</feature>
<evidence type="ECO:0000313" key="3">
    <source>
        <dbReference type="Proteomes" id="UP000649617"/>
    </source>
</evidence>
<proteinExistence type="predicted"/>
<evidence type="ECO:0000313" key="2">
    <source>
        <dbReference type="EMBL" id="CAE7777679.1"/>
    </source>
</evidence>
<sequence length="108" mass="11585">MFELFRAFCSGGSCARAESSDGALAPPPPSQSRPDSKGGGGFLDALSLKPSIVDDGELLFPPRQVRPRGSSVRPKGARWSQRSQYTGADFQDLPNAGALRHWPSESRP</sequence>
<keyword evidence="3" id="KW-1185">Reference proteome</keyword>
<dbReference type="OrthoDB" id="417762at2759"/>
<dbReference type="EMBL" id="CAJNIZ010047884">
    <property type="protein sequence ID" value="CAE7777679.1"/>
    <property type="molecule type" value="Genomic_DNA"/>
</dbReference>
<evidence type="ECO:0000256" key="1">
    <source>
        <dbReference type="SAM" id="MobiDB-lite"/>
    </source>
</evidence>
<reference evidence="2" key="1">
    <citation type="submission" date="2021-02" db="EMBL/GenBank/DDBJ databases">
        <authorList>
            <person name="Dougan E. K."/>
            <person name="Rhodes N."/>
            <person name="Thang M."/>
            <person name="Chan C."/>
        </authorList>
    </citation>
    <scope>NUCLEOTIDE SEQUENCE</scope>
</reference>
<protein>
    <submittedName>
        <fullName evidence="2">Uncharacterized protein</fullName>
    </submittedName>
</protein>
<name>A0A812YGS0_SYMPI</name>
<organism evidence="2 3">
    <name type="scientific">Symbiodinium pilosum</name>
    <name type="common">Dinoflagellate</name>
    <dbReference type="NCBI Taxonomy" id="2952"/>
    <lineage>
        <taxon>Eukaryota</taxon>
        <taxon>Sar</taxon>
        <taxon>Alveolata</taxon>
        <taxon>Dinophyceae</taxon>
        <taxon>Suessiales</taxon>
        <taxon>Symbiodiniaceae</taxon>
        <taxon>Symbiodinium</taxon>
    </lineage>
</organism>
<comment type="caution">
    <text evidence="2">The sequence shown here is derived from an EMBL/GenBank/DDBJ whole genome shotgun (WGS) entry which is preliminary data.</text>
</comment>
<dbReference type="Proteomes" id="UP000649617">
    <property type="component" value="Unassembled WGS sequence"/>
</dbReference>
<feature type="region of interest" description="Disordered" evidence="1">
    <location>
        <begin position="13"/>
        <end position="46"/>
    </location>
</feature>
<dbReference type="AlphaFoldDB" id="A0A812YGS0"/>
<accession>A0A812YGS0</accession>
<feature type="region of interest" description="Disordered" evidence="1">
    <location>
        <begin position="59"/>
        <end position="108"/>
    </location>
</feature>